<feature type="non-terminal residue" evidence="1">
    <location>
        <position position="318"/>
    </location>
</feature>
<protein>
    <recommendedName>
        <fullName evidence="2">Class I SAM-dependent methyltransferase</fullName>
    </recommendedName>
</protein>
<sequence length="318" mass="36796">MTYKTVPVFIDDFSRLPLLNDYGREFVGLKNSSSPELVGRVKNLFEYLNEQLGFPNSVEGQENQNNFNLLLRSIYPEVMIDLADLIYAQHERLAVYLSFDQININLDKRVDRNRDSLQKLNQKMTLLFNQLATQIAESSNLKQDPEIIRLLSESYSYYLYQTKNFPWEDIPQPRLSNFQQPVLDVATGLAGFSKVYSWPKNFPQLVLSDSEPFIVSGLSHYIQLTGRKNVILVNADFPSKPPDGMKFGFITVNKFLHHLRRKDRVNFLKWSGSVLESDGVLEILDTDLEHHIIDQSLKPEFKKKLTVGYLKTLIEIEN</sequence>
<evidence type="ECO:0000313" key="1">
    <source>
        <dbReference type="EMBL" id="SVC49206.1"/>
    </source>
</evidence>
<gene>
    <name evidence="1" type="ORF">METZ01_LOCUS302060</name>
</gene>
<dbReference type="Gene3D" id="3.40.50.150">
    <property type="entry name" value="Vaccinia Virus protein VP39"/>
    <property type="match status" value="1"/>
</dbReference>
<dbReference type="EMBL" id="UINC01094180">
    <property type="protein sequence ID" value="SVC49206.1"/>
    <property type="molecule type" value="Genomic_DNA"/>
</dbReference>
<reference evidence="1" key="1">
    <citation type="submission" date="2018-05" db="EMBL/GenBank/DDBJ databases">
        <authorList>
            <person name="Lanie J.A."/>
            <person name="Ng W.-L."/>
            <person name="Kazmierczak K.M."/>
            <person name="Andrzejewski T.M."/>
            <person name="Davidsen T.M."/>
            <person name="Wayne K.J."/>
            <person name="Tettelin H."/>
            <person name="Glass J.I."/>
            <person name="Rusch D."/>
            <person name="Podicherti R."/>
            <person name="Tsui H.-C.T."/>
            <person name="Winkler M.E."/>
        </authorList>
    </citation>
    <scope>NUCLEOTIDE SEQUENCE</scope>
</reference>
<dbReference type="AlphaFoldDB" id="A0A382MKD0"/>
<dbReference type="SUPFAM" id="SSF53335">
    <property type="entry name" value="S-adenosyl-L-methionine-dependent methyltransferases"/>
    <property type="match status" value="1"/>
</dbReference>
<name>A0A382MKD0_9ZZZZ</name>
<evidence type="ECO:0008006" key="2">
    <source>
        <dbReference type="Google" id="ProtNLM"/>
    </source>
</evidence>
<proteinExistence type="predicted"/>
<organism evidence="1">
    <name type="scientific">marine metagenome</name>
    <dbReference type="NCBI Taxonomy" id="408172"/>
    <lineage>
        <taxon>unclassified sequences</taxon>
        <taxon>metagenomes</taxon>
        <taxon>ecological metagenomes</taxon>
    </lineage>
</organism>
<accession>A0A382MKD0</accession>
<dbReference type="InterPro" id="IPR029063">
    <property type="entry name" value="SAM-dependent_MTases_sf"/>
</dbReference>